<evidence type="ECO:0000256" key="1">
    <source>
        <dbReference type="SAM" id="MobiDB-lite"/>
    </source>
</evidence>
<feature type="region of interest" description="Disordered" evidence="1">
    <location>
        <begin position="1"/>
        <end position="29"/>
    </location>
</feature>
<reference evidence="2" key="2">
    <citation type="submission" date="2020-09" db="EMBL/GenBank/DDBJ databases">
        <authorList>
            <person name="Sun Q."/>
            <person name="Ohkuma M."/>
        </authorList>
    </citation>
    <scope>NUCLEOTIDE SEQUENCE</scope>
    <source>
        <strain evidence="2">JCM 4386</strain>
    </source>
</reference>
<organism evidence="2 3">
    <name type="scientific">Streptomyces humidus</name>
    <dbReference type="NCBI Taxonomy" id="52259"/>
    <lineage>
        <taxon>Bacteria</taxon>
        <taxon>Bacillati</taxon>
        <taxon>Actinomycetota</taxon>
        <taxon>Actinomycetes</taxon>
        <taxon>Kitasatosporales</taxon>
        <taxon>Streptomycetaceae</taxon>
        <taxon>Streptomyces</taxon>
    </lineage>
</organism>
<name>A0A918L7T5_9ACTN</name>
<protein>
    <submittedName>
        <fullName evidence="2">Uncharacterized protein</fullName>
    </submittedName>
</protein>
<gene>
    <name evidence="2" type="ORF">GCM10010269_66300</name>
</gene>
<proteinExistence type="predicted"/>
<sequence>MQRSRDREDSRSRESFPRNSGRRPDAGPGPFGLAATAAAFLDAAFGYPIGCDMYLLARRVAVRAK</sequence>
<keyword evidence="3" id="KW-1185">Reference proteome</keyword>
<feature type="compositionally biased region" description="Basic and acidic residues" evidence="1">
    <location>
        <begin position="1"/>
        <end position="16"/>
    </location>
</feature>
<accession>A0A918L7T5</accession>
<dbReference type="Proteomes" id="UP000606194">
    <property type="component" value="Unassembled WGS sequence"/>
</dbReference>
<evidence type="ECO:0000313" key="3">
    <source>
        <dbReference type="Proteomes" id="UP000606194"/>
    </source>
</evidence>
<reference evidence="2" key="1">
    <citation type="journal article" date="2014" name="Int. J. Syst. Evol. Microbiol.">
        <title>Complete genome sequence of Corynebacterium casei LMG S-19264T (=DSM 44701T), isolated from a smear-ripened cheese.</title>
        <authorList>
            <consortium name="US DOE Joint Genome Institute (JGI-PGF)"/>
            <person name="Walter F."/>
            <person name="Albersmeier A."/>
            <person name="Kalinowski J."/>
            <person name="Ruckert C."/>
        </authorList>
    </citation>
    <scope>NUCLEOTIDE SEQUENCE</scope>
    <source>
        <strain evidence="2">JCM 4386</strain>
    </source>
</reference>
<comment type="caution">
    <text evidence="2">The sequence shown here is derived from an EMBL/GenBank/DDBJ whole genome shotgun (WGS) entry which is preliminary data.</text>
</comment>
<dbReference type="AlphaFoldDB" id="A0A918L7T5"/>
<dbReference type="EMBL" id="BMTL01000034">
    <property type="protein sequence ID" value="GGS17827.1"/>
    <property type="molecule type" value="Genomic_DNA"/>
</dbReference>
<evidence type="ECO:0000313" key="2">
    <source>
        <dbReference type="EMBL" id="GGS17827.1"/>
    </source>
</evidence>